<dbReference type="KEGG" id="vg:29125627"/>
<dbReference type="Proteomes" id="UP000203938">
    <property type="component" value="Segment"/>
</dbReference>
<evidence type="ECO:0000313" key="3">
    <source>
        <dbReference type="Proteomes" id="UP000203938"/>
    </source>
</evidence>
<dbReference type="EMBL" id="KU963261">
    <property type="protein sequence ID" value="AMS03697.1"/>
    <property type="molecule type" value="Genomic_DNA"/>
</dbReference>
<name>A0A142KC64_9CAUD</name>
<dbReference type="RefSeq" id="YP_009302819.1">
    <property type="nucleotide sequence ID" value="NC_031247.1"/>
</dbReference>
<dbReference type="GeneID" id="29125627"/>
<sequence>MTEHNIGREALLANHLPVWGLGEDDETLLVCCTCGFGADRADYDGDAHADHRTDVLAWAETWALMTDMMRAFSTTFAVVADGIADAFRDITESTTKAQAGYDQARDRERAAIPKPATTPPIWANNPNQQRRRNNR</sequence>
<organism evidence="2 3">
    <name type="scientific">Gordonia phage BetterKatz</name>
    <dbReference type="NCBI Taxonomy" id="1821551"/>
    <lineage>
        <taxon>Viruses</taxon>
        <taxon>Duplodnaviria</taxon>
        <taxon>Heunggongvirae</taxon>
        <taxon>Uroviricota</taxon>
        <taxon>Caudoviricetes</taxon>
        <taxon>Betterkatzvirus</taxon>
        <taxon>Betterkatzvirus betterkatz</taxon>
    </lineage>
</organism>
<evidence type="ECO:0000313" key="2">
    <source>
        <dbReference type="EMBL" id="AMS03697.1"/>
    </source>
</evidence>
<keyword evidence="3" id="KW-1185">Reference proteome</keyword>
<accession>A0A142KC64</accession>
<feature type="region of interest" description="Disordered" evidence="1">
    <location>
        <begin position="94"/>
        <end position="135"/>
    </location>
</feature>
<evidence type="ECO:0000256" key="1">
    <source>
        <dbReference type="SAM" id="MobiDB-lite"/>
    </source>
</evidence>
<gene>
    <name evidence="2" type="primary">62</name>
    <name evidence="2" type="ORF">SEA_BETTERKATZ_62</name>
</gene>
<reference evidence="3" key="1">
    <citation type="submission" date="2016-03" db="EMBL/GenBank/DDBJ databases">
        <authorList>
            <person name="Berryman E.N."/>
            <person name="Forrest K.M."/>
            <person name="McHale L."/>
            <person name="Wertz A.T."/>
            <person name="Zhuang Z."/>
            <person name="Kasturiarachi N.S."/>
            <person name="Pressimone C.A."/>
            <person name="Schiebel J.G."/>
            <person name="Furbee E.C."/>
            <person name="Grubb S.R."/>
            <person name="Warner M.H."/>
            <person name="Montgomery M.T."/>
            <person name="Garlena R.A."/>
            <person name="Russell D.A."/>
            <person name="Pope W.H."/>
            <person name="Jacobs-Sera D."/>
            <person name="Hendrix R.W."/>
            <person name="Hatfull G.F."/>
        </authorList>
    </citation>
    <scope>NUCLEOTIDE SEQUENCE [LARGE SCALE GENOMIC DNA]</scope>
</reference>
<feature type="compositionally biased region" description="Low complexity" evidence="1">
    <location>
        <begin position="112"/>
        <end position="128"/>
    </location>
</feature>
<proteinExistence type="predicted"/>
<protein>
    <submittedName>
        <fullName evidence="2">Uncharacterized protein</fullName>
    </submittedName>
</protein>